<dbReference type="SUPFAM" id="SSF55658">
    <property type="entry name" value="L9 N-domain-like"/>
    <property type="match status" value="1"/>
</dbReference>
<gene>
    <name evidence="10" type="ORF">X943_003244</name>
</gene>
<keyword evidence="7" id="KW-0689">Ribosomal protein</keyword>
<evidence type="ECO:0000256" key="1">
    <source>
        <dbReference type="ARBA" id="ARBA00010086"/>
    </source>
</evidence>
<dbReference type="InterPro" id="IPR036935">
    <property type="entry name" value="Ribosomal_bL9_N_sf"/>
</dbReference>
<dbReference type="Pfam" id="PF01281">
    <property type="entry name" value="Ribosomal_L9_N"/>
    <property type="match status" value="1"/>
</dbReference>
<dbReference type="GO" id="GO:0005840">
    <property type="term" value="C:ribosome"/>
    <property type="evidence" value="ECO:0007669"/>
    <property type="project" value="UniProtKB-KW"/>
</dbReference>
<evidence type="ECO:0000256" key="7">
    <source>
        <dbReference type="ARBA" id="ARBA00022980"/>
    </source>
</evidence>
<comment type="caution">
    <text evidence="10">The sequence shown here is derived from an EMBL/GenBank/DDBJ whole genome shotgun (WGS) entry which is preliminary data.</text>
</comment>
<dbReference type="AlphaFoldDB" id="A0AAD9G7M3"/>
<evidence type="ECO:0000256" key="2">
    <source>
        <dbReference type="ARBA" id="ARBA00010605"/>
    </source>
</evidence>
<feature type="domain" description="Ribosomal protein L9" evidence="9">
    <location>
        <begin position="490"/>
        <end position="532"/>
    </location>
</feature>
<reference evidence="10" key="2">
    <citation type="submission" date="2021-05" db="EMBL/GenBank/DDBJ databases">
        <authorList>
            <person name="Pain A."/>
        </authorList>
    </citation>
    <scope>NUCLEOTIDE SEQUENCE</scope>
    <source>
        <strain evidence="10">1802A</strain>
    </source>
</reference>
<comment type="similarity">
    <text evidence="2">Belongs to the bacterial ribosomal protein bL9 family.</text>
</comment>
<dbReference type="Pfam" id="PF07942">
    <property type="entry name" value="CARME"/>
    <property type="match status" value="1"/>
</dbReference>
<evidence type="ECO:0000256" key="5">
    <source>
        <dbReference type="ARBA" id="ARBA00022679"/>
    </source>
</evidence>
<dbReference type="GO" id="GO:0032259">
    <property type="term" value="P:methylation"/>
    <property type="evidence" value="ECO:0007669"/>
    <property type="project" value="UniProtKB-KW"/>
</dbReference>
<dbReference type="SUPFAM" id="SSF53335">
    <property type="entry name" value="S-adenosyl-L-methionine-dependent methyltransferases"/>
    <property type="match status" value="1"/>
</dbReference>
<dbReference type="PANTHER" id="PTHR12303:SF6">
    <property type="entry name" value="CARNOSINE N-METHYLTRANSFERASE"/>
    <property type="match status" value="1"/>
</dbReference>
<dbReference type="EC" id="2.1.1.22" evidence="3"/>
<dbReference type="Proteomes" id="UP001195914">
    <property type="component" value="Unassembled WGS sequence"/>
</dbReference>
<keyword evidence="4" id="KW-0489">Methyltransferase</keyword>
<dbReference type="PANTHER" id="PTHR12303">
    <property type="entry name" value="CARNOSINE N-METHYLTRANSFERASE"/>
    <property type="match status" value="1"/>
</dbReference>
<name>A0AAD9G7M3_BABDI</name>
<evidence type="ECO:0000256" key="3">
    <source>
        <dbReference type="ARBA" id="ARBA00012003"/>
    </source>
</evidence>
<keyword evidence="6" id="KW-0949">S-adenosyl-L-methionine</keyword>
<evidence type="ECO:0000256" key="8">
    <source>
        <dbReference type="ARBA" id="ARBA00023274"/>
    </source>
</evidence>
<dbReference type="GO" id="GO:1990904">
    <property type="term" value="C:ribonucleoprotein complex"/>
    <property type="evidence" value="ECO:0007669"/>
    <property type="project" value="UniProtKB-KW"/>
</dbReference>
<dbReference type="InterPro" id="IPR020070">
    <property type="entry name" value="Ribosomal_bL9_N"/>
</dbReference>
<comment type="similarity">
    <text evidence="1">Belongs to the carnosine N-methyltransferase family.</text>
</comment>
<evidence type="ECO:0000256" key="6">
    <source>
        <dbReference type="ARBA" id="ARBA00022691"/>
    </source>
</evidence>
<proteinExistence type="inferred from homology"/>
<evidence type="ECO:0000313" key="10">
    <source>
        <dbReference type="EMBL" id="KAK1933343.1"/>
    </source>
</evidence>
<evidence type="ECO:0000256" key="4">
    <source>
        <dbReference type="ARBA" id="ARBA00022603"/>
    </source>
</evidence>
<protein>
    <recommendedName>
        <fullName evidence="3">carnosine N-methyltransferase</fullName>
        <ecNumber evidence="3">2.1.1.22</ecNumber>
    </recommendedName>
</protein>
<accession>A0AAD9G7M3</accession>
<evidence type="ECO:0000313" key="11">
    <source>
        <dbReference type="Proteomes" id="UP001195914"/>
    </source>
</evidence>
<dbReference type="SMART" id="SM01296">
    <property type="entry name" value="N2227"/>
    <property type="match status" value="1"/>
</dbReference>
<keyword evidence="8" id="KW-0687">Ribonucleoprotein</keyword>
<reference evidence="10" key="1">
    <citation type="journal article" date="2014" name="Nucleic Acids Res.">
        <title>The evolutionary dynamics of variant antigen genes in Babesia reveal a history of genomic innovation underlying host-parasite interaction.</title>
        <authorList>
            <person name="Jackson A.P."/>
            <person name="Otto T.D."/>
            <person name="Darby A."/>
            <person name="Ramaprasad A."/>
            <person name="Xia D."/>
            <person name="Echaide I.E."/>
            <person name="Farber M."/>
            <person name="Gahlot S."/>
            <person name="Gamble J."/>
            <person name="Gupta D."/>
            <person name="Gupta Y."/>
            <person name="Jackson L."/>
            <person name="Malandrin L."/>
            <person name="Malas T.B."/>
            <person name="Moussa E."/>
            <person name="Nair M."/>
            <person name="Reid A.J."/>
            <person name="Sanders M."/>
            <person name="Sharma J."/>
            <person name="Tracey A."/>
            <person name="Quail M.A."/>
            <person name="Weir W."/>
            <person name="Wastling J.M."/>
            <person name="Hall N."/>
            <person name="Willadsen P."/>
            <person name="Lingelbach K."/>
            <person name="Shiels B."/>
            <person name="Tait A."/>
            <person name="Berriman M."/>
            <person name="Allred D.R."/>
            <person name="Pain A."/>
        </authorList>
    </citation>
    <scope>NUCLEOTIDE SEQUENCE</scope>
    <source>
        <strain evidence="10">1802A</strain>
    </source>
</reference>
<dbReference type="InterPro" id="IPR009027">
    <property type="entry name" value="Ribosomal_bL9/RNase_H1_N"/>
</dbReference>
<dbReference type="EMBL" id="JAHBMH010000073">
    <property type="protein sequence ID" value="KAK1933343.1"/>
    <property type="molecule type" value="Genomic_DNA"/>
</dbReference>
<dbReference type="InterPro" id="IPR012901">
    <property type="entry name" value="CARME"/>
</dbReference>
<dbReference type="Gene3D" id="3.40.50.150">
    <property type="entry name" value="Vaccinia Virus protein VP39"/>
    <property type="match status" value="1"/>
</dbReference>
<organism evidence="10 11">
    <name type="scientific">Babesia divergens</name>
    <dbReference type="NCBI Taxonomy" id="32595"/>
    <lineage>
        <taxon>Eukaryota</taxon>
        <taxon>Sar</taxon>
        <taxon>Alveolata</taxon>
        <taxon>Apicomplexa</taxon>
        <taxon>Aconoidasida</taxon>
        <taxon>Piroplasmida</taxon>
        <taxon>Babesiidae</taxon>
        <taxon>Babesia</taxon>
    </lineage>
</organism>
<sequence>MDNLAPEVREECQHFINVVFAFLAYKNDGSVDAERIYRSMNLLSEDDRALLIEQPATRVMKIIHALMANQRFIDTMLSCLCGDAIEESDGVDDLMSPDMLTNADGAKGPSKRSMLDKLRLVVRKAPFCSVPQEIPDSEIKPTDDPAILARNMTWVRTTLRQFVRDWSDDGALEREQTFKPLLESLKLHVPIRDSNSPPRVLCPGCGLGRLPYEVMQLGYTSQGNEMSFFMLIGSYFATNYFDTKDAFKIYPYCLSTSNRVKHDDQLYVCLVPDVTPVEHGKRRDFSMCTGEFTEVYNTVEEQFDAILTCFFLDTAKNAIAYIRTCAKALRRGGLWANIGPLLYHYADFSHKSVELSWEELRAIIAKWFTLVREEWREANYTCNQRSMMRTQYKCIYFEAIRNDVEPCRNSLLALTGRIIKPNSTADMIFHTARVNTKCYEFGAYPPFYRKYQARSRWLSRSVPGYITTPSFTSGASRFKALYAQRWKYTRVTLLKDTPHVGKQGEVAIVNRNYAFNYLVPFGFARYTTRAELIGISLKKDFKEALVNVRKASAMDLKTRLGKDTVLQFNIPAKEKGSNTLISPLLPIHIIDKMREMKLLLAVDMLREQDVEILSEDGIISTFGVHKVLLKADPEITVEIAADVKEQPVDTSFIKDVLL</sequence>
<dbReference type="Gene3D" id="3.40.5.10">
    <property type="entry name" value="Ribosomal protein L9, N-terminal domain"/>
    <property type="match status" value="1"/>
</dbReference>
<keyword evidence="5" id="KW-0808">Transferase</keyword>
<keyword evidence="11" id="KW-1185">Reference proteome</keyword>
<dbReference type="InterPro" id="IPR029063">
    <property type="entry name" value="SAM-dependent_MTases_sf"/>
</dbReference>
<evidence type="ECO:0000259" key="9">
    <source>
        <dbReference type="Pfam" id="PF01281"/>
    </source>
</evidence>
<dbReference type="GO" id="GO:0030735">
    <property type="term" value="F:carnosine N-methyltransferase activity"/>
    <property type="evidence" value="ECO:0007669"/>
    <property type="project" value="UniProtKB-EC"/>
</dbReference>